<feature type="domain" description="B30.2/SPRY" evidence="6">
    <location>
        <begin position="195"/>
        <end position="388"/>
    </location>
</feature>
<accession>A0A146ZLX4</accession>
<dbReference type="InterPro" id="IPR006574">
    <property type="entry name" value="PRY"/>
</dbReference>
<dbReference type="EMBL" id="GCES01018963">
    <property type="protein sequence ID" value="JAR67360.1"/>
    <property type="molecule type" value="Transcribed_RNA"/>
</dbReference>
<dbReference type="GeneID" id="105938232"/>
<dbReference type="Ensembl" id="ENSFHET00000033777.1">
    <property type="protein sequence ID" value="ENSFHEP00000016941.1"/>
    <property type="gene ID" value="ENSFHEG00000018629.1"/>
</dbReference>
<evidence type="ECO:0000256" key="2">
    <source>
        <dbReference type="ARBA" id="ARBA00022833"/>
    </source>
</evidence>
<evidence type="ECO:0000256" key="4">
    <source>
        <dbReference type="SAM" id="Coils"/>
    </source>
</evidence>
<dbReference type="Gene3D" id="2.60.120.920">
    <property type="match status" value="1"/>
</dbReference>
<dbReference type="SUPFAM" id="SSF57845">
    <property type="entry name" value="B-box zinc-binding domain"/>
    <property type="match status" value="1"/>
</dbReference>
<dbReference type="InterPro" id="IPR043136">
    <property type="entry name" value="B30.2/SPRY_sf"/>
</dbReference>
<dbReference type="SMART" id="SM00589">
    <property type="entry name" value="PRY"/>
    <property type="match status" value="1"/>
</dbReference>
<dbReference type="PROSITE" id="PS50119">
    <property type="entry name" value="ZF_BBOX"/>
    <property type="match status" value="1"/>
</dbReference>
<feature type="coiled-coil region" evidence="4">
    <location>
        <begin position="119"/>
        <end position="153"/>
    </location>
</feature>
<dbReference type="Gene3D" id="3.30.160.60">
    <property type="entry name" value="Classic Zinc Finger"/>
    <property type="match status" value="1"/>
</dbReference>
<name>A0A146ZLX4_FUNHE</name>
<keyword evidence="1 3" id="KW-0479">Metal-binding</keyword>
<dbReference type="PANTHER" id="PTHR24103">
    <property type="entry name" value="E3 UBIQUITIN-PROTEIN LIGASE TRIM"/>
    <property type="match status" value="1"/>
</dbReference>
<evidence type="ECO:0000313" key="8">
    <source>
        <dbReference type="Ensembl" id="ENSFHEP00000016941.1"/>
    </source>
</evidence>
<evidence type="ECO:0000313" key="9">
    <source>
        <dbReference type="Proteomes" id="UP000265000"/>
    </source>
</evidence>
<dbReference type="InterPro" id="IPR000315">
    <property type="entry name" value="Znf_B-box"/>
</dbReference>
<sequence>MASSEPEPLCDLHGEKLKLFCQDHQQPVCTICRDSKAHSNHRFTPVNEAAEDYKEELTGFLSLIQEKHRFFVEINGNYNQTAEHIHVQAQHTEKQIRESFKKLRAFLQVEEDARIAALKQEEQQKTRAVTEKIKRLEADIEALSETIKSTEQDLRDTDVSFLQKYLTAVERVQLSLLVDDPKLIPGALINVPKHLGNLSFDVWNKMKQVVSYSPVILDPNTAHPDLIISDGLTSVRRERRQDLPRNPERIQSYPSVLGSEGFDSKAHSWDVEVGDSPVWSVGVLAAPAQNQNTAHDPSKLLRVAYCDGAYTADAGSNRPVNLAVKKNLKRIRLHLDCERKRLTVVDPETKANLHTFTVSHSEPLYPYFNAVNAQALKIAPVMVSAAPCLDA</sequence>
<dbReference type="PRINTS" id="PR01407">
    <property type="entry name" value="BUTYPHLNCDUF"/>
</dbReference>
<dbReference type="Pfam" id="PF00622">
    <property type="entry name" value="SPRY"/>
    <property type="match status" value="1"/>
</dbReference>
<proteinExistence type="predicted"/>
<reference evidence="8" key="2">
    <citation type="submission" date="2025-05" db="UniProtKB">
        <authorList>
            <consortium name="Ensembl"/>
        </authorList>
    </citation>
    <scope>IDENTIFICATION</scope>
</reference>
<dbReference type="SMART" id="SM00336">
    <property type="entry name" value="BBOX"/>
    <property type="match status" value="1"/>
</dbReference>
<reference evidence="7" key="1">
    <citation type="submission" date="2015-01" db="EMBL/GenBank/DDBJ databases">
        <title>EvidentialGene: Evidence-directed Construction of Complete mRNA Transcriptomes without Genomes.</title>
        <authorList>
            <person name="Gilbert D.G."/>
        </authorList>
    </citation>
    <scope>NUCLEOTIDE SEQUENCE</scope>
</reference>
<dbReference type="SUPFAM" id="SSF49899">
    <property type="entry name" value="Concanavalin A-like lectins/glucanases"/>
    <property type="match status" value="1"/>
</dbReference>
<evidence type="ECO:0000259" key="5">
    <source>
        <dbReference type="PROSITE" id="PS50119"/>
    </source>
</evidence>
<protein>
    <submittedName>
        <fullName evidence="7">Tripartite motif-containing protein 35</fullName>
    </submittedName>
</protein>
<dbReference type="InterPro" id="IPR003877">
    <property type="entry name" value="SPRY_dom"/>
</dbReference>
<keyword evidence="1 3" id="KW-0863">Zinc-finger</keyword>
<evidence type="ECO:0000259" key="6">
    <source>
        <dbReference type="PROSITE" id="PS50188"/>
    </source>
</evidence>
<evidence type="ECO:0000256" key="1">
    <source>
        <dbReference type="ARBA" id="ARBA00022771"/>
    </source>
</evidence>
<evidence type="ECO:0000313" key="7">
    <source>
        <dbReference type="EMBL" id="JAR67360.1"/>
    </source>
</evidence>
<dbReference type="InterPro" id="IPR003879">
    <property type="entry name" value="Butyrophylin_SPRY"/>
</dbReference>
<dbReference type="InterPro" id="IPR050143">
    <property type="entry name" value="TRIM/RBCC"/>
</dbReference>
<feature type="domain" description="B box-type" evidence="5">
    <location>
        <begin position="5"/>
        <end position="46"/>
    </location>
</feature>
<organism evidence="7">
    <name type="scientific">Fundulus heteroclitus</name>
    <name type="common">Killifish</name>
    <name type="synonym">Mummichog</name>
    <dbReference type="NCBI Taxonomy" id="8078"/>
    <lineage>
        <taxon>Eukaryota</taxon>
        <taxon>Metazoa</taxon>
        <taxon>Chordata</taxon>
        <taxon>Craniata</taxon>
        <taxon>Vertebrata</taxon>
        <taxon>Euteleostomi</taxon>
        <taxon>Actinopterygii</taxon>
        <taxon>Neopterygii</taxon>
        <taxon>Teleostei</taxon>
        <taxon>Neoteleostei</taxon>
        <taxon>Acanthomorphata</taxon>
        <taxon>Ovalentaria</taxon>
        <taxon>Atherinomorphae</taxon>
        <taxon>Cyprinodontiformes</taxon>
        <taxon>Fundulidae</taxon>
        <taxon>Fundulus</taxon>
    </lineage>
</organism>
<dbReference type="Pfam" id="PF00643">
    <property type="entry name" value="zf-B_box"/>
    <property type="match status" value="1"/>
</dbReference>
<dbReference type="GO" id="GO:0008270">
    <property type="term" value="F:zinc ion binding"/>
    <property type="evidence" value="ECO:0007669"/>
    <property type="project" value="UniProtKB-KW"/>
</dbReference>
<dbReference type="AlphaFoldDB" id="A0A146ZLX4"/>
<dbReference type="PROSITE" id="PS50188">
    <property type="entry name" value="B302_SPRY"/>
    <property type="match status" value="1"/>
</dbReference>
<keyword evidence="4" id="KW-0175">Coiled coil</keyword>
<dbReference type="GeneTree" id="ENSGT00970000193381"/>
<keyword evidence="9" id="KW-1185">Reference proteome</keyword>
<dbReference type="Pfam" id="PF13765">
    <property type="entry name" value="PRY"/>
    <property type="match status" value="1"/>
</dbReference>
<dbReference type="OrthoDB" id="6105938at2759"/>
<dbReference type="Proteomes" id="UP000265000">
    <property type="component" value="Unplaced"/>
</dbReference>
<dbReference type="InterPro" id="IPR001870">
    <property type="entry name" value="B30.2/SPRY"/>
</dbReference>
<evidence type="ECO:0000256" key="3">
    <source>
        <dbReference type="PROSITE-ProRule" id="PRU00024"/>
    </source>
</evidence>
<keyword evidence="2" id="KW-0862">Zinc</keyword>
<dbReference type="InterPro" id="IPR013320">
    <property type="entry name" value="ConA-like_dom_sf"/>
</dbReference>